<reference evidence="1" key="1">
    <citation type="submission" date="2021-10" db="EMBL/GenBank/DDBJ databases">
        <title>Tropical sea cucumber genome reveals ecological adaptation and Cuvierian tubules defense mechanism.</title>
        <authorList>
            <person name="Chen T."/>
        </authorList>
    </citation>
    <scope>NUCLEOTIDE SEQUENCE</scope>
    <source>
        <strain evidence="1">Nanhai2018</strain>
        <tissue evidence="1">Muscle</tissue>
    </source>
</reference>
<name>A0A9Q1C0Q7_HOLLE</name>
<dbReference type="Proteomes" id="UP001152320">
    <property type="component" value="Chromosome 9"/>
</dbReference>
<dbReference type="EMBL" id="JAIZAY010000009">
    <property type="protein sequence ID" value="KAJ8036265.1"/>
    <property type="molecule type" value="Genomic_DNA"/>
</dbReference>
<comment type="caution">
    <text evidence="1">The sequence shown here is derived from an EMBL/GenBank/DDBJ whole genome shotgun (WGS) entry which is preliminary data.</text>
</comment>
<keyword evidence="2" id="KW-1185">Reference proteome</keyword>
<gene>
    <name evidence="1" type="ORF">HOLleu_20186</name>
</gene>
<evidence type="ECO:0000313" key="2">
    <source>
        <dbReference type="Proteomes" id="UP001152320"/>
    </source>
</evidence>
<dbReference type="OrthoDB" id="5978526at2759"/>
<accession>A0A9Q1C0Q7</accession>
<proteinExistence type="predicted"/>
<organism evidence="1 2">
    <name type="scientific">Holothuria leucospilota</name>
    <name type="common">Black long sea cucumber</name>
    <name type="synonym">Mertensiothuria leucospilota</name>
    <dbReference type="NCBI Taxonomy" id="206669"/>
    <lineage>
        <taxon>Eukaryota</taxon>
        <taxon>Metazoa</taxon>
        <taxon>Echinodermata</taxon>
        <taxon>Eleutherozoa</taxon>
        <taxon>Echinozoa</taxon>
        <taxon>Holothuroidea</taxon>
        <taxon>Aspidochirotacea</taxon>
        <taxon>Aspidochirotida</taxon>
        <taxon>Holothuriidae</taxon>
        <taxon>Holothuria</taxon>
    </lineage>
</organism>
<sequence length="75" mass="8515">MSSVRVTVEWLFGDIMNNFKFVDFKNNQKVGLSARGKMDLVSGLLINAHICQYGNLTSRFFGLELPTLAQYFHGQ</sequence>
<evidence type="ECO:0000313" key="1">
    <source>
        <dbReference type="EMBL" id="KAJ8036265.1"/>
    </source>
</evidence>
<evidence type="ECO:0008006" key="3">
    <source>
        <dbReference type="Google" id="ProtNLM"/>
    </source>
</evidence>
<dbReference type="AlphaFoldDB" id="A0A9Q1C0Q7"/>
<protein>
    <recommendedName>
        <fullName evidence="3">DDE Tnp4 domain-containing protein</fullName>
    </recommendedName>
</protein>